<feature type="compositionally biased region" description="Polar residues" evidence="1">
    <location>
        <begin position="9"/>
        <end position="30"/>
    </location>
</feature>
<evidence type="ECO:0000256" key="1">
    <source>
        <dbReference type="SAM" id="MobiDB-lite"/>
    </source>
</evidence>
<feature type="region of interest" description="Disordered" evidence="1">
    <location>
        <begin position="1"/>
        <end position="96"/>
    </location>
</feature>
<comment type="caution">
    <text evidence="2">The sequence shown here is derived from an EMBL/GenBank/DDBJ whole genome shotgun (WGS) entry which is preliminary data.</text>
</comment>
<evidence type="ECO:0000313" key="2">
    <source>
        <dbReference type="EMBL" id="MDV2475524.1"/>
    </source>
</evidence>
<dbReference type="Proteomes" id="UP001275440">
    <property type="component" value="Unassembled WGS sequence"/>
</dbReference>
<accession>A0ABU3WNF5</accession>
<organism evidence="2 3">
    <name type="scientific">Rhodococcus zopfii</name>
    <dbReference type="NCBI Taxonomy" id="43772"/>
    <lineage>
        <taxon>Bacteria</taxon>
        <taxon>Bacillati</taxon>
        <taxon>Actinomycetota</taxon>
        <taxon>Actinomycetes</taxon>
        <taxon>Mycobacteriales</taxon>
        <taxon>Nocardiaceae</taxon>
        <taxon>Rhodococcus</taxon>
    </lineage>
</organism>
<proteinExistence type="predicted"/>
<feature type="compositionally biased region" description="Acidic residues" evidence="1">
    <location>
        <begin position="37"/>
        <end position="64"/>
    </location>
</feature>
<protein>
    <submittedName>
        <fullName evidence="2">Uncharacterized protein</fullName>
    </submittedName>
</protein>
<keyword evidence="3" id="KW-1185">Reference proteome</keyword>
<sequence length="96" mass="9841">MGGAVVVHRNSTGTSDSASQEGTTVFSSQDPAPGDEPLIEGDYDPSVEDPFTEDGEPETYEEFAGDAAAGQNPNDMPPVAGGGAITVTERGSELPR</sequence>
<dbReference type="EMBL" id="WBMO01000001">
    <property type="protein sequence ID" value="MDV2475524.1"/>
    <property type="molecule type" value="Genomic_DNA"/>
</dbReference>
<name>A0ABU3WNF5_9NOCA</name>
<gene>
    <name evidence="2" type="ORF">F8M49_09170</name>
</gene>
<evidence type="ECO:0000313" key="3">
    <source>
        <dbReference type="Proteomes" id="UP001275440"/>
    </source>
</evidence>
<reference evidence="2 3" key="1">
    <citation type="submission" date="2019-10" db="EMBL/GenBank/DDBJ databases">
        <title>Draft Genome Assembly of Rhodococcus zopfii DSM44189.</title>
        <authorList>
            <person name="Sutton J.M."/>
            <person name="Akob D.M."/>
            <person name="Bushman T.J."/>
        </authorList>
    </citation>
    <scope>NUCLEOTIDE SEQUENCE [LARGE SCALE GENOMIC DNA]</scope>
    <source>
        <strain evidence="2 3">DSM 44189</strain>
    </source>
</reference>